<comment type="subcellular location">
    <subcellularLocation>
        <location evidence="1 10">Nucleus</location>
    </subcellularLocation>
</comment>
<evidence type="ECO:0000256" key="10">
    <source>
        <dbReference type="RuleBase" id="RU261113"/>
    </source>
</evidence>
<dbReference type="Proteomes" id="UP000663852">
    <property type="component" value="Unassembled WGS sequence"/>
</dbReference>
<name>A0A815LH87_ADIRI</name>
<keyword evidence="3" id="KW-0863">Zinc-finger</keyword>
<dbReference type="GO" id="GO:0006357">
    <property type="term" value="P:regulation of transcription by RNA polymerase II"/>
    <property type="evidence" value="ECO:0007669"/>
    <property type="project" value="TreeGrafter"/>
</dbReference>
<evidence type="ECO:0000256" key="7">
    <source>
        <dbReference type="ARBA" id="ARBA00023159"/>
    </source>
</evidence>
<keyword evidence="8" id="KW-0804">Transcription</keyword>
<keyword evidence="5" id="KW-0156">Chromatin regulator</keyword>
<sequence length="276" mass="31151">MDDFSLLIESLIQSEIDDMTLDLVYEIHSSLKGIPQDEISTNNYDQKRISIEKQTCICPNCGQTNLVAIRFAYHLAKCLGAGRQSSRQAQRRIVDQIMIFTDSDENRSNGNQFSKDIETNSVSEDGSSCTDSTSSSMTIPGSNKTHLRVSNEEKNCFDESENDDEEEWKPKKKKQRTKITSTATNSRKKKKDLLLVVAPSTTKLNCIIPYENINPVTKRTVMPLVPLPVTTSNSDRIFFKNHPVSSDSSHYFVQSPLNLVDDDQSSIIIFKEDINN</sequence>
<evidence type="ECO:0000256" key="6">
    <source>
        <dbReference type="ARBA" id="ARBA00023015"/>
    </source>
</evidence>
<evidence type="ECO:0000313" key="12">
    <source>
        <dbReference type="EMBL" id="CAF1409311.1"/>
    </source>
</evidence>
<keyword evidence="9" id="KW-0539">Nucleus</keyword>
<keyword evidence="7 10" id="KW-0010">Activator</keyword>
<evidence type="ECO:0000256" key="4">
    <source>
        <dbReference type="ARBA" id="ARBA00022833"/>
    </source>
</evidence>
<proteinExistence type="inferred from homology"/>
<comment type="similarity">
    <text evidence="10">Belongs to the SGF11 family.</text>
</comment>
<dbReference type="Pfam" id="PF08209">
    <property type="entry name" value="Sgf11"/>
    <property type="match status" value="1"/>
</dbReference>
<dbReference type="GO" id="GO:0006325">
    <property type="term" value="P:chromatin organization"/>
    <property type="evidence" value="ECO:0007669"/>
    <property type="project" value="UniProtKB-KW"/>
</dbReference>
<feature type="region of interest" description="Disordered" evidence="11">
    <location>
        <begin position="105"/>
        <end position="185"/>
    </location>
</feature>
<reference evidence="12" key="1">
    <citation type="submission" date="2021-02" db="EMBL/GenBank/DDBJ databases">
        <authorList>
            <person name="Nowell W R."/>
        </authorList>
    </citation>
    <scope>NUCLEOTIDE SEQUENCE</scope>
</reference>
<keyword evidence="2" id="KW-0479">Metal-binding</keyword>
<dbReference type="GO" id="GO:0000124">
    <property type="term" value="C:SAGA complex"/>
    <property type="evidence" value="ECO:0007669"/>
    <property type="project" value="TreeGrafter"/>
</dbReference>
<comment type="caution">
    <text evidence="12">The sequence shown here is derived from an EMBL/GenBank/DDBJ whole genome shotgun (WGS) entry which is preliminary data.</text>
</comment>
<gene>
    <name evidence="12" type="ORF">EDS130_LOCUS36602</name>
</gene>
<evidence type="ECO:0000256" key="3">
    <source>
        <dbReference type="ARBA" id="ARBA00022771"/>
    </source>
</evidence>
<feature type="compositionally biased region" description="Acidic residues" evidence="11">
    <location>
        <begin position="158"/>
        <end position="167"/>
    </location>
</feature>
<dbReference type="InterPro" id="IPR013246">
    <property type="entry name" value="SAGA_su_Sgf11"/>
</dbReference>
<comment type="function">
    <text evidence="10">Component of the transcription regulatory histone acetylation (HAT) complex SAGA, a multiprotein complex that activates transcription by remodeling chromatin and mediating histone acetylation and deubiquitination. Within the SAGA complex, participates in a subcomplex that specifically deubiquitinates histone H2B. The SAGA complex is recruited to specific gene promoters by activators, where it is required for transcription.</text>
</comment>
<evidence type="ECO:0000256" key="1">
    <source>
        <dbReference type="ARBA" id="ARBA00004123"/>
    </source>
</evidence>
<protein>
    <recommendedName>
        <fullName evidence="10">SAGA-associated factor 11</fullName>
    </recommendedName>
</protein>
<keyword evidence="4" id="KW-0862">Zinc</keyword>
<accession>A0A815LH87</accession>
<comment type="subunit">
    <text evidence="10">Component of some SAGA transcription coactivator-HAT complexes.</text>
</comment>
<dbReference type="InterPro" id="IPR051078">
    <property type="entry name" value="SGF11"/>
</dbReference>
<evidence type="ECO:0000256" key="9">
    <source>
        <dbReference type="ARBA" id="ARBA00023242"/>
    </source>
</evidence>
<dbReference type="PANTHER" id="PTHR46367">
    <property type="entry name" value="ATAXIN-7-LIKE PROTEIN 3"/>
    <property type="match status" value="1"/>
</dbReference>
<organism evidence="12 13">
    <name type="scientific">Adineta ricciae</name>
    <name type="common">Rotifer</name>
    <dbReference type="NCBI Taxonomy" id="249248"/>
    <lineage>
        <taxon>Eukaryota</taxon>
        <taxon>Metazoa</taxon>
        <taxon>Spiralia</taxon>
        <taxon>Gnathifera</taxon>
        <taxon>Rotifera</taxon>
        <taxon>Eurotatoria</taxon>
        <taxon>Bdelloidea</taxon>
        <taxon>Adinetida</taxon>
        <taxon>Adinetidae</taxon>
        <taxon>Adineta</taxon>
    </lineage>
</organism>
<evidence type="ECO:0000256" key="5">
    <source>
        <dbReference type="ARBA" id="ARBA00022853"/>
    </source>
</evidence>
<dbReference type="PANTHER" id="PTHR46367:SF1">
    <property type="entry name" value="ATAXIN-7-LIKE PROTEIN 3"/>
    <property type="match status" value="1"/>
</dbReference>
<dbReference type="GO" id="GO:0008270">
    <property type="term" value="F:zinc ion binding"/>
    <property type="evidence" value="ECO:0007669"/>
    <property type="project" value="UniProtKB-KW"/>
</dbReference>
<dbReference type="AlphaFoldDB" id="A0A815LH87"/>
<keyword evidence="6" id="KW-0805">Transcription regulation</keyword>
<dbReference type="OrthoDB" id="21557at2759"/>
<evidence type="ECO:0000256" key="11">
    <source>
        <dbReference type="SAM" id="MobiDB-lite"/>
    </source>
</evidence>
<evidence type="ECO:0000256" key="8">
    <source>
        <dbReference type="ARBA" id="ARBA00023163"/>
    </source>
</evidence>
<evidence type="ECO:0000256" key="2">
    <source>
        <dbReference type="ARBA" id="ARBA00022723"/>
    </source>
</evidence>
<feature type="compositionally biased region" description="Polar residues" evidence="11">
    <location>
        <begin position="108"/>
        <end position="122"/>
    </location>
</feature>
<dbReference type="EMBL" id="CAJNOJ010000343">
    <property type="protein sequence ID" value="CAF1409311.1"/>
    <property type="molecule type" value="Genomic_DNA"/>
</dbReference>
<feature type="compositionally biased region" description="Low complexity" evidence="11">
    <location>
        <begin position="123"/>
        <end position="136"/>
    </location>
</feature>
<evidence type="ECO:0000313" key="13">
    <source>
        <dbReference type="Proteomes" id="UP000663852"/>
    </source>
</evidence>
<dbReference type="GO" id="GO:0003713">
    <property type="term" value="F:transcription coactivator activity"/>
    <property type="evidence" value="ECO:0007669"/>
    <property type="project" value="TreeGrafter"/>
</dbReference>
<dbReference type="GO" id="GO:0071819">
    <property type="term" value="C:DUBm complex"/>
    <property type="evidence" value="ECO:0007669"/>
    <property type="project" value="TreeGrafter"/>
</dbReference>